<accession>A0A024TX54</accession>
<reference evidence="2" key="1">
    <citation type="submission" date="2013-12" db="EMBL/GenBank/DDBJ databases">
        <title>The Genome Sequence of Aphanomyces invadans NJM9701.</title>
        <authorList>
            <consortium name="The Broad Institute Genomics Platform"/>
            <person name="Russ C."/>
            <person name="Tyler B."/>
            <person name="van West P."/>
            <person name="Dieguez-Uribeondo J."/>
            <person name="Young S.K."/>
            <person name="Zeng Q."/>
            <person name="Gargeya S."/>
            <person name="Fitzgerald M."/>
            <person name="Abouelleil A."/>
            <person name="Alvarado L."/>
            <person name="Chapman S.B."/>
            <person name="Gainer-Dewar J."/>
            <person name="Goldberg J."/>
            <person name="Griggs A."/>
            <person name="Gujja S."/>
            <person name="Hansen M."/>
            <person name="Howarth C."/>
            <person name="Imamovic A."/>
            <person name="Ireland A."/>
            <person name="Larimer J."/>
            <person name="McCowan C."/>
            <person name="Murphy C."/>
            <person name="Pearson M."/>
            <person name="Poon T.W."/>
            <person name="Priest M."/>
            <person name="Roberts A."/>
            <person name="Saif S."/>
            <person name="Shea T."/>
            <person name="Sykes S."/>
            <person name="Wortman J."/>
            <person name="Nusbaum C."/>
            <person name="Birren B."/>
        </authorList>
    </citation>
    <scope>NUCLEOTIDE SEQUENCE [LARGE SCALE GENOMIC DNA]</scope>
    <source>
        <strain evidence="2">NJM9701</strain>
    </source>
</reference>
<dbReference type="OrthoDB" id="77217at2759"/>
<feature type="region of interest" description="Disordered" evidence="1">
    <location>
        <begin position="126"/>
        <end position="155"/>
    </location>
</feature>
<dbReference type="VEuPathDB" id="FungiDB:H310_08944"/>
<gene>
    <name evidence="2" type="ORF">H310_08944</name>
</gene>
<evidence type="ECO:0000256" key="1">
    <source>
        <dbReference type="SAM" id="MobiDB-lite"/>
    </source>
</evidence>
<dbReference type="GeneID" id="20085994"/>
<name>A0A024TX54_9STRA</name>
<feature type="compositionally biased region" description="Low complexity" evidence="1">
    <location>
        <begin position="350"/>
        <end position="362"/>
    </location>
</feature>
<evidence type="ECO:0000313" key="2">
    <source>
        <dbReference type="EMBL" id="ETV98221.1"/>
    </source>
</evidence>
<protein>
    <submittedName>
        <fullName evidence="2">Uncharacterized protein</fullName>
    </submittedName>
</protein>
<feature type="compositionally biased region" description="Basic residues" evidence="1">
    <location>
        <begin position="588"/>
        <end position="612"/>
    </location>
</feature>
<dbReference type="AlphaFoldDB" id="A0A024TX54"/>
<dbReference type="RefSeq" id="XP_008873096.1">
    <property type="nucleotide sequence ID" value="XM_008874874.1"/>
</dbReference>
<dbReference type="EMBL" id="KI913970">
    <property type="protein sequence ID" value="ETV98221.1"/>
    <property type="molecule type" value="Genomic_DNA"/>
</dbReference>
<sequence>MSAVVGSRIDGLIVSTTRSLQPSALHALAMHDIVVQEDELPPIPDLHGFESIAKYVLAYDHATFVESDMRSKWTAVRYMALRNMLAECDRVKNTAIHADCVRKVLDWFEDSGRAYLEADVATSLAHVSPTKPPPRNQGSDSHPVDMVRPPLSQPSVPEQLERFKTRDLRTSHIHRIAELRERGFTVASPRELDISSDGDSNQVEAVRPTHPADRRVHAQYQYHTPETDAEHELNQLWLLQRQEDAATKVKHDEVETVLHKWSRNRSREEAEFLRKQESTRMMAHKQHPNLPLHVTLADNGTNQDEYSLDPSASSATKCQTKHSVAPVVIKKKPSATGMRFRNPLPPNYRPSPTAIATASAGATPPPPSMNPKSPSFVRSNSAATVGEHAAPPDKDVKDKYLPFTASYTSLVAPDAKQAQMQRMASKRVQKVKRPGDSRGFMQPDAVAMGDPELKLFFEASLERQCVVGRGPTGGSRGTLVGPSQFVLQPSSRGLVHSSSAIDVKRPMVAGTSSLRAQQTDELADIRAAFERHNLSYNPAVFERAILIPEDKSATECAKHLPIAGSKLVENPLLATKLKLMKHLDGSGKKKKKKGKKGAKKGGKKGAKKKKAK</sequence>
<feature type="region of interest" description="Disordered" evidence="1">
    <location>
        <begin position="580"/>
        <end position="612"/>
    </location>
</feature>
<dbReference type="eggNOG" id="ENOG502SPDM">
    <property type="taxonomic scope" value="Eukaryota"/>
</dbReference>
<feature type="region of interest" description="Disordered" evidence="1">
    <location>
        <begin position="336"/>
        <end position="397"/>
    </location>
</feature>
<organism evidence="2">
    <name type="scientific">Aphanomyces invadans</name>
    <dbReference type="NCBI Taxonomy" id="157072"/>
    <lineage>
        <taxon>Eukaryota</taxon>
        <taxon>Sar</taxon>
        <taxon>Stramenopiles</taxon>
        <taxon>Oomycota</taxon>
        <taxon>Saprolegniomycetes</taxon>
        <taxon>Saprolegniales</taxon>
        <taxon>Verrucalvaceae</taxon>
        <taxon>Aphanomyces</taxon>
    </lineage>
</organism>
<proteinExistence type="predicted"/>